<evidence type="ECO:0000256" key="2">
    <source>
        <dbReference type="ARBA" id="ARBA00022723"/>
    </source>
</evidence>
<proteinExistence type="inferred from homology"/>
<dbReference type="PRINTS" id="PR01576">
    <property type="entry name" value="PDEFORMYLASE"/>
</dbReference>
<dbReference type="Proteomes" id="UP000321204">
    <property type="component" value="Chromosome"/>
</dbReference>
<reference evidence="5 6" key="1">
    <citation type="journal article" date="2015" name="Int. J. Syst. Evol. Microbiol.">
        <title>Flavisolibacter ginsenosidimutans sp. nov., with ginsenoside-converting activity isolated from soil used for cultivating ginseng.</title>
        <authorList>
            <person name="Zhao Y."/>
            <person name="Liu Q."/>
            <person name="Kang M.S."/>
            <person name="Jin F."/>
            <person name="Yu H."/>
            <person name="Im W.T."/>
        </authorList>
    </citation>
    <scope>NUCLEOTIDE SEQUENCE [LARGE SCALE GENOMIC DNA]</scope>
    <source>
        <strain evidence="5 6">Gsoil 636</strain>
    </source>
</reference>
<keyword evidence="2 4" id="KW-0479">Metal-binding</keyword>
<dbReference type="Pfam" id="PF01327">
    <property type="entry name" value="Pep_deformylase"/>
    <property type="match status" value="1"/>
</dbReference>
<dbReference type="SUPFAM" id="SSF56420">
    <property type="entry name" value="Peptide deformylase"/>
    <property type="match status" value="1"/>
</dbReference>
<keyword evidence="4" id="KW-0648">Protein biosynthesis</keyword>
<dbReference type="KEGG" id="fgg:FSB75_20670"/>
<dbReference type="Gene3D" id="3.90.45.10">
    <property type="entry name" value="Peptide deformylase"/>
    <property type="match status" value="1"/>
</dbReference>
<dbReference type="GO" id="GO:0042586">
    <property type="term" value="F:peptide deformylase activity"/>
    <property type="evidence" value="ECO:0007669"/>
    <property type="project" value="UniProtKB-UniRule"/>
</dbReference>
<protein>
    <recommendedName>
        <fullName evidence="4">Peptide deformylase</fullName>
        <shortName evidence="4">PDF</shortName>
        <ecNumber evidence="4">3.5.1.88</ecNumber>
    </recommendedName>
    <alternativeName>
        <fullName evidence="4">Polypeptide deformylase</fullName>
    </alternativeName>
</protein>
<comment type="cofactor">
    <cofactor evidence="4">
        <name>Fe(2+)</name>
        <dbReference type="ChEBI" id="CHEBI:29033"/>
    </cofactor>
    <text evidence="4">Binds 1 Fe(2+) ion.</text>
</comment>
<keyword evidence="3 4" id="KW-0378">Hydrolase</keyword>
<dbReference type="CDD" id="cd00487">
    <property type="entry name" value="Pep_deformylase"/>
    <property type="match status" value="1"/>
</dbReference>
<feature type="binding site" evidence="4">
    <location>
        <position position="154"/>
    </location>
    <ligand>
        <name>Fe cation</name>
        <dbReference type="ChEBI" id="CHEBI:24875"/>
    </ligand>
</feature>
<dbReference type="PIRSF" id="PIRSF004749">
    <property type="entry name" value="Pep_def"/>
    <property type="match status" value="1"/>
</dbReference>
<keyword evidence="6" id="KW-1185">Reference proteome</keyword>
<organism evidence="5 6">
    <name type="scientific">Flavisolibacter ginsenosidimutans</name>
    <dbReference type="NCBI Taxonomy" id="661481"/>
    <lineage>
        <taxon>Bacteria</taxon>
        <taxon>Pseudomonadati</taxon>
        <taxon>Bacteroidota</taxon>
        <taxon>Chitinophagia</taxon>
        <taxon>Chitinophagales</taxon>
        <taxon>Chitinophagaceae</taxon>
        <taxon>Flavisolibacter</taxon>
    </lineage>
</organism>
<dbReference type="HAMAP" id="MF_00163">
    <property type="entry name" value="Pep_deformylase"/>
    <property type="match status" value="1"/>
</dbReference>
<dbReference type="PANTHER" id="PTHR10458">
    <property type="entry name" value="PEPTIDE DEFORMYLASE"/>
    <property type="match status" value="1"/>
</dbReference>
<evidence type="ECO:0000256" key="1">
    <source>
        <dbReference type="ARBA" id="ARBA00010759"/>
    </source>
</evidence>
<accession>A0A5B8UQK7</accession>
<evidence type="ECO:0000313" key="5">
    <source>
        <dbReference type="EMBL" id="QEC58215.1"/>
    </source>
</evidence>
<evidence type="ECO:0000256" key="3">
    <source>
        <dbReference type="ARBA" id="ARBA00022801"/>
    </source>
</evidence>
<dbReference type="InterPro" id="IPR023635">
    <property type="entry name" value="Peptide_deformylase"/>
</dbReference>
<feature type="binding site" evidence="4">
    <location>
        <position position="108"/>
    </location>
    <ligand>
        <name>Fe cation</name>
        <dbReference type="ChEBI" id="CHEBI:24875"/>
    </ligand>
</feature>
<sequence>MIFPIIAYGHPVLREVAKDITPDYPGLDKLIEDMWETMYASNGVGLAAPQINKSIRLFVVDSAQIFANMDDDERKETDYPDAPGIKQVFINAHIVEEAGEDWPYNEGCLSIPKIREDIYRAEEVTLKYMDENFREHTKTFDGVTGRIILHEYDHIDGKLFIDHLSPLKRKLLGRKLNDISKGAIRVDYKMLFPKK</sequence>
<dbReference type="OrthoDB" id="9784988at2"/>
<comment type="similarity">
    <text evidence="1 4">Belongs to the polypeptide deformylase family.</text>
</comment>
<dbReference type="GO" id="GO:0046872">
    <property type="term" value="F:metal ion binding"/>
    <property type="evidence" value="ECO:0007669"/>
    <property type="project" value="UniProtKB-KW"/>
</dbReference>
<dbReference type="InterPro" id="IPR036821">
    <property type="entry name" value="Peptide_deformylase_sf"/>
</dbReference>
<dbReference type="GO" id="GO:0006412">
    <property type="term" value="P:translation"/>
    <property type="evidence" value="ECO:0007669"/>
    <property type="project" value="UniProtKB-UniRule"/>
</dbReference>
<dbReference type="EMBL" id="CP042433">
    <property type="protein sequence ID" value="QEC58215.1"/>
    <property type="molecule type" value="Genomic_DNA"/>
</dbReference>
<name>A0A5B8UQK7_9BACT</name>
<dbReference type="NCBIfam" id="TIGR00079">
    <property type="entry name" value="pept_deformyl"/>
    <property type="match status" value="1"/>
</dbReference>
<feature type="binding site" evidence="4">
    <location>
        <position position="150"/>
    </location>
    <ligand>
        <name>Fe cation</name>
        <dbReference type="ChEBI" id="CHEBI:24875"/>
    </ligand>
</feature>
<dbReference type="PANTHER" id="PTHR10458:SF22">
    <property type="entry name" value="PEPTIDE DEFORMYLASE"/>
    <property type="match status" value="1"/>
</dbReference>
<evidence type="ECO:0000313" key="6">
    <source>
        <dbReference type="Proteomes" id="UP000321204"/>
    </source>
</evidence>
<evidence type="ECO:0000256" key="4">
    <source>
        <dbReference type="HAMAP-Rule" id="MF_00163"/>
    </source>
</evidence>
<dbReference type="NCBIfam" id="NF001159">
    <property type="entry name" value="PRK00150.1-3"/>
    <property type="match status" value="1"/>
</dbReference>
<keyword evidence="4" id="KW-0408">Iron</keyword>
<feature type="active site" evidence="4">
    <location>
        <position position="151"/>
    </location>
</feature>
<dbReference type="AlphaFoldDB" id="A0A5B8UQK7"/>
<dbReference type="EC" id="3.5.1.88" evidence="4"/>
<gene>
    <name evidence="4" type="primary">def</name>
    <name evidence="5" type="ORF">FSB75_20670</name>
</gene>
<comment type="function">
    <text evidence="4">Removes the formyl group from the N-terminal Met of newly synthesized proteins. Requires at least a dipeptide for an efficient rate of reaction. N-terminal L-methionine is a prerequisite for activity but the enzyme has broad specificity at other positions.</text>
</comment>
<comment type="catalytic activity">
    <reaction evidence="4">
        <text>N-terminal N-formyl-L-methionyl-[peptide] + H2O = N-terminal L-methionyl-[peptide] + formate</text>
        <dbReference type="Rhea" id="RHEA:24420"/>
        <dbReference type="Rhea" id="RHEA-COMP:10639"/>
        <dbReference type="Rhea" id="RHEA-COMP:10640"/>
        <dbReference type="ChEBI" id="CHEBI:15377"/>
        <dbReference type="ChEBI" id="CHEBI:15740"/>
        <dbReference type="ChEBI" id="CHEBI:49298"/>
        <dbReference type="ChEBI" id="CHEBI:64731"/>
        <dbReference type="EC" id="3.5.1.88"/>
    </reaction>
</comment>
<dbReference type="RefSeq" id="WP_146791342.1">
    <property type="nucleotide sequence ID" value="NZ_BAABIO010000003.1"/>
</dbReference>